<dbReference type="AlphaFoldDB" id="A0AAE1AX20"/>
<dbReference type="EMBL" id="JAWDGP010001032">
    <property type="protein sequence ID" value="KAK3795558.1"/>
    <property type="molecule type" value="Genomic_DNA"/>
</dbReference>
<accession>A0AAE1AX20</accession>
<feature type="transmembrane region" description="Helical" evidence="1">
    <location>
        <begin position="53"/>
        <end position="75"/>
    </location>
</feature>
<evidence type="ECO:0000313" key="3">
    <source>
        <dbReference type="Proteomes" id="UP001283361"/>
    </source>
</evidence>
<gene>
    <name evidence="2" type="ORF">RRG08_013283</name>
</gene>
<keyword evidence="1" id="KW-0812">Transmembrane</keyword>
<keyword evidence="1" id="KW-0472">Membrane</keyword>
<comment type="caution">
    <text evidence="2">The sequence shown here is derived from an EMBL/GenBank/DDBJ whole genome shotgun (WGS) entry which is preliminary data.</text>
</comment>
<organism evidence="2 3">
    <name type="scientific">Elysia crispata</name>
    <name type="common">lettuce slug</name>
    <dbReference type="NCBI Taxonomy" id="231223"/>
    <lineage>
        <taxon>Eukaryota</taxon>
        <taxon>Metazoa</taxon>
        <taxon>Spiralia</taxon>
        <taxon>Lophotrochozoa</taxon>
        <taxon>Mollusca</taxon>
        <taxon>Gastropoda</taxon>
        <taxon>Heterobranchia</taxon>
        <taxon>Euthyneura</taxon>
        <taxon>Panpulmonata</taxon>
        <taxon>Sacoglossa</taxon>
        <taxon>Placobranchoidea</taxon>
        <taxon>Plakobranchidae</taxon>
        <taxon>Elysia</taxon>
    </lineage>
</organism>
<keyword evidence="3" id="KW-1185">Reference proteome</keyword>
<name>A0AAE1AX20_9GAST</name>
<proteinExistence type="predicted"/>
<dbReference type="Proteomes" id="UP001283361">
    <property type="component" value="Unassembled WGS sequence"/>
</dbReference>
<protein>
    <submittedName>
        <fullName evidence="2">Uncharacterized protein</fullName>
    </submittedName>
</protein>
<evidence type="ECO:0000256" key="1">
    <source>
        <dbReference type="SAM" id="Phobius"/>
    </source>
</evidence>
<sequence length="102" mass="12450">MYPNKYRDLAVRKFEMYPNNYRELAVLELEMYPNNYRELAVRKFEILPWSTDLFILLFAFSILTGRVAIRASVYYKSWLRNRWRDSGIKIRNLFVPARTLYL</sequence>
<keyword evidence="1" id="KW-1133">Transmembrane helix</keyword>
<reference evidence="2" key="1">
    <citation type="journal article" date="2023" name="G3 (Bethesda)">
        <title>A reference genome for the long-term kleptoplast-retaining sea slug Elysia crispata morphotype clarki.</title>
        <authorList>
            <person name="Eastman K.E."/>
            <person name="Pendleton A.L."/>
            <person name="Shaikh M.A."/>
            <person name="Suttiyut T."/>
            <person name="Ogas R."/>
            <person name="Tomko P."/>
            <person name="Gavelis G."/>
            <person name="Widhalm J.R."/>
            <person name="Wisecaver J.H."/>
        </authorList>
    </citation>
    <scope>NUCLEOTIDE SEQUENCE</scope>
    <source>
        <strain evidence="2">ECLA1</strain>
    </source>
</reference>
<evidence type="ECO:0000313" key="2">
    <source>
        <dbReference type="EMBL" id="KAK3795558.1"/>
    </source>
</evidence>